<evidence type="ECO:0000256" key="3">
    <source>
        <dbReference type="ARBA" id="ARBA00023163"/>
    </source>
</evidence>
<accession>A0AAN9LSR4</accession>
<feature type="compositionally biased region" description="Basic and acidic residues" evidence="6">
    <location>
        <begin position="288"/>
        <end position="303"/>
    </location>
</feature>
<organism evidence="7 8">
    <name type="scientific">Phaseolus coccineus</name>
    <name type="common">Scarlet runner bean</name>
    <name type="synonym">Phaseolus multiflorus</name>
    <dbReference type="NCBI Taxonomy" id="3886"/>
    <lineage>
        <taxon>Eukaryota</taxon>
        <taxon>Viridiplantae</taxon>
        <taxon>Streptophyta</taxon>
        <taxon>Embryophyta</taxon>
        <taxon>Tracheophyta</taxon>
        <taxon>Spermatophyta</taxon>
        <taxon>Magnoliopsida</taxon>
        <taxon>eudicotyledons</taxon>
        <taxon>Gunneridae</taxon>
        <taxon>Pentapetalae</taxon>
        <taxon>rosids</taxon>
        <taxon>fabids</taxon>
        <taxon>Fabales</taxon>
        <taxon>Fabaceae</taxon>
        <taxon>Papilionoideae</taxon>
        <taxon>50 kb inversion clade</taxon>
        <taxon>NPAAA clade</taxon>
        <taxon>indigoferoid/millettioid clade</taxon>
        <taxon>Phaseoleae</taxon>
        <taxon>Phaseolus</taxon>
    </lineage>
</organism>
<feature type="region of interest" description="Leucine repeat II (LRII)" evidence="5">
    <location>
        <begin position="556"/>
        <end position="588"/>
    </location>
</feature>
<name>A0AAN9LSR4_PHACN</name>
<feature type="region of interest" description="SAW" evidence="5">
    <location>
        <begin position="694"/>
        <end position="769"/>
    </location>
</feature>
<keyword evidence="3" id="KW-0804">Transcription</keyword>
<comment type="caution">
    <text evidence="5">Lacks conserved residue(s) required for the propagation of feature annotation.</text>
</comment>
<evidence type="ECO:0000256" key="1">
    <source>
        <dbReference type="ARBA" id="ARBA00004123"/>
    </source>
</evidence>
<dbReference type="InterPro" id="IPR005202">
    <property type="entry name" value="TF_GRAS"/>
</dbReference>
<feature type="region of interest" description="Leucine repeat I (LRI)" evidence="5">
    <location>
        <begin position="396"/>
        <end position="456"/>
    </location>
</feature>
<dbReference type="Proteomes" id="UP001374584">
    <property type="component" value="Unassembled WGS sequence"/>
</dbReference>
<dbReference type="PROSITE" id="PS50985">
    <property type="entry name" value="GRAS"/>
    <property type="match status" value="1"/>
</dbReference>
<dbReference type="GO" id="GO:0005634">
    <property type="term" value="C:nucleus"/>
    <property type="evidence" value="ECO:0007669"/>
    <property type="project" value="UniProtKB-SubCell"/>
</dbReference>
<evidence type="ECO:0008006" key="9">
    <source>
        <dbReference type="Google" id="ProtNLM"/>
    </source>
</evidence>
<feature type="region of interest" description="Disordered" evidence="6">
    <location>
        <begin position="153"/>
        <end position="182"/>
    </location>
</feature>
<evidence type="ECO:0000256" key="6">
    <source>
        <dbReference type="SAM" id="MobiDB-lite"/>
    </source>
</evidence>
<evidence type="ECO:0000313" key="7">
    <source>
        <dbReference type="EMBL" id="KAK7341680.1"/>
    </source>
</evidence>
<proteinExistence type="inferred from homology"/>
<comment type="similarity">
    <text evidence="5">Belongs to the GRAS family.</text>
</comment>
<evidence type="ECO:0000256" key="5">
    <source>
        <dbReference type="PROSITE-ProRule" id="PRU01191"/>
    </source>
</evidence>
<dbReference type="Pfam" id="PF03514">
    <property type="entry name" value="GRAS"/>
    <property type="match status" value="1"/>
</dbReference>
<gene>
    <name evidence="7" type="ORF">VNO80_24617</name>
</gene>
<keyword evidence="4" id="KW-0539">Nucleus</keyword>
<keyword evidence="2" id="KW-0805">Transcription regulation</keyword>
<comment type="caution">
    <text evidence="7">The sequence shown here is derived from an EMBL/GenBank/DDBJ whole genome shotgun (WGS) entry which is preliminary data.</text>
</comment>
<dbReference type="PANTHER" id="PTHR31636">
    <property type="entry name" value="OSJNBA0084A10.13 PROTEIN-RELATED"/>
    <property type="match status" value="1"/>
</dbReference>
<sequence>MTKGRKLNKISILSHSIGFELNFVTLMDPRFKSNFINGFKPNQVPNTVVVEDQFLVPVNGMMRSFEFGFRDNPLILPPDPNVAHNHVSFATDEESPLDEIDFSATVLRYINQMLMEEDLEEKSCMFHDSLALQAAEKSFYEVIGETHPSSIKTYRNVDSPEDSSFSDYGSGGTTSSAGNSIESHGNNVDLTDYKPSILQTTFPTDFVFQASSIHSYMNTTSDFGVTDSGFLASSREAGFLDPTLFSKSESVLQFERGVEEANKFLPKGNPLVIDLDNPSFRKVPPLQEETKAERDEICAESRGRKNHVREDEEADLHDGRSNKQSAVYIDESEISELLDKVLLGARCRNEPAPLCICYADLPNGASSCAQKKLEETNKSGGGKSRVKKQGNKKEVVDLRTLLILCAQAVSSDDRVTANELLKQIRQHTSPLGDGTQRLAHCFANALEARLAGTGTQIYTALSYKRTSAADMVKAYQMYISACPFKKLSIIFANHTILQLAMEVESLHIIDFGIRYGFQWPALIYRLSKRLGGPPKLRITGIELPQPGFRPAERVQQTGLRLARYCDRFKVPFEFNAIAQKWETIKIEDLKIKENELLAVNSMFRFQNLLDETIVLNSPRDAVLSLIRKANPTIFIHGTVNGSYNAPFFVTRFREALFHYSTLFDVLDTNVSREDPMRLMFEKEFFGRRVMNALACEGCERVERPETYKQWQVRNMRAGFRQLPLDKHLINKLRFKLKDVYHSDFMLLEDANFMLQGWKGRVVYASSCWVPA</sequence>
<dbReference type="AlphaFoldDB" id="A0AAN9LSR4"/>
<keyword evidence="8" id="KW-1185">Reference proteome</keyword>
<evidence type="ECO:0000256" key="2">
    <source>
        <dbReference type="ARBA" id="ARBA00023015"/>
    </source>
</evidence>
<protein>
    <recommendedName>
        <fullName evidence="9">Scarecrow-like protein 14</fullName>
    </recommendedName>
</protein>
<comment type="subcellular location">
    <subcellularLocation>
        <location evidence="1">Nucleus</location>
    </subcellularLocation>
</comment>
<feature type="region of interest" description="Disordered" evidence="6">
    <location>
        <begin position="286"/>
        <end position="322"/>
    </location>
</feature>
<feature type="compositionally biased region" description="Low complexity" evidence="6">
    <location>
        <begin position="163"/>
        <end position="180"/>
    </location>
</feature>
<reference evidence="7 8" key="1">
    <citation type="submission" date="2024-01" db="EMBL/GenBank/DDBJ databases">
        <title>The genomes of 5 underutilized Papilionoideae crops provide insights into root nodulation and disease resistanc.</title>
        <authorList>
            <person name="Jiang F."/>
        </authorList>
    </citation>
    <scope>NUCLEOTIDE SEQUENCE [LARGE SCALE GENOMIC DNA]</scope>
    <source>
        <strain evidence="7">JINMINGXINNONG_FW02</strain>
        <tissue evidence="7">Leaves</tissue>
    </source>
</reference>
<feature type="region of interest" description="VHIID" evidence="5">
    <location>
        <begin position="475"/>
        <end position="540"/>
    </location>
</feature>
<evidence type="ECO:0000313" key="8">
    <source>
        <dbReference type="Proteomes" id="UP001374584"/>
    </source>
</evidence>
<feature type="short sequence motif" description="VHIID" evidence="5">
    <location>
        <begin position="506"/>
        <end position="510"/>
    </location>
</feature>
<evidence type="ECO:0000256" key="4">
    <source>
        <dbReference type="ARBA" id="ARBA00023242"/>
    </source>
</evidence>
<dbReference type="EMBL" id="JAYMYR010000009">
    <property type="protein sequence ID" value="KAK7341680.1"/>
    <property type="molecule type" value="Genomic_DNA"/>
</dbReference>